<proteinExistence type="predicted"/>
<dbReference type="Gene3D" id="1.10.1170.10">
    <property type="entry name" value="Inhibitor Of Apoptosis Protein (2mihbC-IAP-1), Chain A"/>
    <property type="match status" value="1"/>
</dbReference>
<evidence type="ECO:0000313" key="2">
    <source>
        <dbReference type="EMBL" id="ESO91189.1"/>
    </source>
</evidence>
<dbReference type="OrthoDB" id="4034597at2759"/>
<dbReference type="STRING" id="225164.V4BQL8"/>
<gene>
    <name evidence="2" type="ORF">LOTGIDRAFT_105310</name>
</gene>
<evidence type="ECO:0000313" key="3">
    <source>
        <dbReference type="Proteomes" id="UP000030746"/>
    </source>
</evidence>
<dbReference type="KEGG" id="lgi:LOTGIDRAFT_105310"/>
<keyword evidence="1" id="KW-1133">Transmembrane helix</keyword>
<dbReference type="GO" id="GO:0005737">
    <property type="term" value="C:cytoplasm"/>
    <property type="evidence" value="ECO:0007669"/>
    <property type="project" value="TreeGrafter"/>
</dbReference>
<organism evidence="2 3">
    <name type="scientific">Lottia gigantea</name>
    <name type="common">Giant owl limpet</name>
    <dbReference type="NCBI Taxonomy" id="225164"/>
    <lineage>
        <taxon>Eukaryota</taxon>
        <taxon>Metazoa</taxon>
        <taxon>Spiralia</taxon>
        <taxon>Lophotrochozoa</taxon>
        <taxon>Mollusca</taxon>
        <taxon>Gastropoda</taxon>
        <taxon>Patellogastropoda</taxon>
        <taxon>Lottioidea</taxon>
        <taxon>Lottiidae</taxon>
        <taxon>Lottia</taxon>
    </lineage>
</organism>
<dbReference type="OMA" id="MRIWRRE"/>
<feature type="non-terminal residue" evidence="2">
    <location>
        <position position="1"/>
    </location>
</feature>
<protein>
    <submittedName>
        <fullName evidence="2">Uncharacterized protein</fullName>
    </submittedName>
</protein>
<reference evidence="2 3" key="1">
    <citation type="journal article" date="2013" name="Nature">
        <title>Insights into bilaterian evolution from three spiralian genomes.</title>
        <authorList>
            <person name="Simakov O."/>
            <person name="Marletaz F."/>
            <person name="Cho S.J."/>
            <person name="Edsinger-Gonzales E."/>
            <person name="Havlak P."/>
            <person name="Hellsten U."/>
            <person name="Kuo D.H."/>
            <person name="Larsson T."/>
            <person name="Lv J."/>
            <person name="Arendt D."/>
            <person name="Savage R."/>
            <person name="Osoegawa K."/>
            <person name="de Jong P."/>
            <person name="Grimwood J."/>
            <person name="Chapman J.A."/>
            <person name="Shapiro H."/>
            <person name="Aerts A."/>
            <person name="Otillar R.P."/>
            <person name="Terry A.Y."/>
            <person name="Boore J.L."/>
            <person name="Grigoriev I.V."/>
            <person name="Lindberg D.R."/>
            <person name="Seaver E.C."/>
            <person name="Weisblat D.A."/>
            <person name="Putnam N.H."/>
            <person name="Rokhsar D.S."/>
        </authorList>
    </citation>
    <scope>NUCLEOTIDE SEQUENCE [LARGE SCALE GENOMIC DNA]</scope>
</reference>
<dbReference type="InterPro" id="IPR001370">
    <property type="entry name" value="BIR_rpt"/>
</dbReference>
<dbReference type="AlphaFoldDB" id="V4BQL8"/>
<dbReference type="HOGENOM" id="CLU_016347_5_0_1"/>
<accession>V4BQL8</accession>
<keyword evidence="3" id="KW-1185">Reference proteome</keyword>
<sequence length="103" mass="12072">NAYPMFHPQYNSVEKRLESFQYWPEQYKPNKDQLAEAGFFYSGVFTKVVCFCCGVAILDWKRKADSWQQHALVSPTCQFILHEQGQEYIRVMSKIKVSVVKSL</sequence>
<dbReference type="GO" id="GO:0051726">
    <property type="term" value="P:regulation of cell cycle"/>
    <property type="evidence" value="ECO:0007669"/>
    <property type="project" value="TreeGrafter"/>
</dbReference>
<keyword evidence="1" id="KW-0812">Transmembrane</keyword>
<dbReference type="RefSeq" id="XP_009057894.1">
    <property type="nucleotide sequence ID" value="XM_009059646.1"/>
</dbReference>
<keyword evidence="1" id="KW-0472">Membrane</keyword>
<evidence type="ECO:0000256" key="1">
    <source>
        <dbReference type="SAM" id="Phobius"/>
    </source>
</evidence>
<dbReference type="Proteomes" id="UP000030746">
    <property type="component" value="Unassembled WGS sequence"/>
</dbReference>
<dbReference type="PANTHER" id="PTHR10044:SF139">
    <property type="entry name" value="DEATH-ASSOCIATED INHIBITOR OF APOPTOSIS 2"/>
    <property type="match status" value="1"/>
</dbReference>
<dbReference type="PANTHER" id="PTHR10044">
    <property type="entry name" value="INHIBITOR OF APOPTOSIS"/>
    <property type="match status" value="1"/>
</dbReference>
<name>V4BQL8_LOTGI</name>
<dbReference type="CDD" id="cd00022">
    <property type="entry name" value="BIR"/>
    <property type="match status" value="1"/>
</dbReference>
<dbReference type="GO" id="GO:0005634">
    <property type="term" value="C:nucleus"/>
    <property type="evidence" value="ECO:0007669"/>
    <property type="project" value="TreeGrafter"/>
</dbReference>
<dbReference type="Pfam" id="PF00653">
    <property type="entry name" value="BIR"/>
    <property type="match status" value="1"/>
</dbReference>
<dbReference type="GO" id="GO:0043066">
    <property type="term" value="P:negative regulation of apoptotic process"/>
    <property type="evidence" value="ECO:0007669"/>
    <property type="project" value="TreeGrafter"/>
</dbReference>
<dbReference type="GO" id="GO:0031398">
    <property type="term" value="P:positive regulation of protein ubiquitination"/>
    <property type="evidence" value="ECO:0007669"/>
    <property type="project" value="TreeGrafter"/>
</dbReference>
<dbReference type="EMBL" id="KB202283">
    <property type="protein sequence ID" value="ESO91189.1"/>
    <property type="molecule type" value="Genomic_DNA"/>
</dbReference>
<dbReference type="GO" id="GO:0043027">
    <property type="term" value="F:cysteine-type endopeptidase inhibitor activity involved in apoptotic process"/>
    <property type="evidence" value="ECO:0007669"/>
    <property type="project" value="TreeGrafter"/>
</dbReference>
<dbReference type="GO" id="GO:0061630">
    <property type="term" value="F:ubiquitin protein ligase activity"/>
    <property type="evidence" value="ECO:0007669"/>
    <property type="project" value="TreeGrafter"/>
</dbReference>
<dbReference type="CTD" id="20229966"/>
<dbReference type="PROSITE" id="PS50143">
    <property type="entry name" value="BIR_REPEAT_2"/>
    <property type="match status" value="1"/>
</dbReference>
<dbReference type="SUPFAM" id="SSF57924">
    <property type="entry name" value="Inhibitor of apoptosis (IAP) repeat"/>
    <property type="match status" value="1"/>
</dbReference>
<dbReference type="InterPro" id="IPR050784">
    <property type="entry name" value="IAP"/>
</dbReference>
<feature type="transmembrane region" description="Helical" evidence="1">
    <location>
        <begin position="39"/>
        <end position="58"/>
    </location>
</feature>
<dbReference type="SMART" id="SM00238">
    <property type="entry name" value="BIR"/>
    <property type="match status" value="1"/>
</dbReference>
<dbReference type="GeneID" id="20229966"/>